<comment type="function">
    <text evidence="1">This protein catalyzes the committed step to the synthesis of the acidic phospholipids.</text>
</comment>
<evidence type="ECO:0000256" key="1">
    <source>
        <dbReference type="ARBA" id="ARBA00003973"/>
    </source>
</evidence>
<keyword evidence="6" id="KW-0812">Transmembrane</keyword>
<keyword evidence="8" id="KW-1185">Reference proteome</keyword>
<evidence type="ECO:0000256" key="3">
    <source>
        <dbReference type="ARBA" id="ARBA00022679"/>
    </source>
</evidence>
<dbReference type="InterPro" id="IPR000462">
    <property type="entry name" value="CDP-OH_P_trans"/>
</dbReference>
<proteinExistence type="inferred from homology"/>
<feature type="transmembrane region" description="Helical" evidence="6">
    <location>
        <begin position="62"/>
        <end position="83"/>
    </location>
</feature>
<feature type="transmembrane region" description="Helical" evidence="6">
    <location>
        <begin position="145"/>
        <end position="164"/>
    </location>
</feature>
<accession>A0A0R1Q5C9</accession>
<keyword evidence="3 5" id="KW-0808">Transferase</keyword>
<dbReference type="RefSeq" id="WP_201782785.1">
    <property type="nucleotide sequence ID" value="NZ_AZEG01000011.1"/>
</dbReference>
<dbReference type="EMBL" id="AZEG01000011">
    <property type="protein sequence ID" value="KRL37498.1"/>
    <property type="molecule type" value="Genomic_DNA"/>
</dbReference>
<evidence type="ECO:0000313" key="8">
    <source>
        <dbReference type="Proteomes" id="UP000051155"/>
    </source>
</evidence>
<sequence length="179" mass="19974">MSYIKNIPNAITSCRILASICLLLVEPFSTLFYFLYLICGASDILDGHIARKFKLSSKSGQVMDSIADLLFITILLLKVIPIIGIPSKIIYWIAIIAAIRLISLIVGYIRFNQFAFLHTWANKVTGLFLFAFPVLFPLLGKKLALTTICCIAIISATEELLINLSSKTLDRNRISIFSK</sequence>
<protein>
    <recommendedName>
        <fullName evidence="4">Phosphatidylglycerophosphate synthase</fullName>
    </recommendedName>
</protein>
<evidence type="ECO:0000313" key="7">
    <source>
        <dbReference type="EMBL" id="KRL37498.1"/>
    </source>
</evidence>
<organism evidence="7 8">
    <name type="scientific">Liquorilactobacillus uvarum DSM 19971</name>
    <dbReference type="NCBI Taxonomy" id="1423812"/>
    <lineage>
        <taxon>Bacteria</taxon>
        <taxon>Bacillati</taxon>
        <taxon>Bacillota</taxon>
        <taxon>Bacilli</taxon>
        <taxon>Lactobacillales</taxon>
        <taxon>Lactobacillaceae</taxon>
        <taxon>Liquorilactobacillus</taxon>
    </lineage>
</organism>
<name>A0A0R1Q5C9_9LACO</name>
<dbReference type="AlphaFoldDB" id="A0A0R1Q5C9"/>
<dbReference type="InterPro" id="IPR043130">
    <property type="entry name" value="CDP-OH_PTrfase_TM_dom"/>
</dbReference>
<dbReference type="UniPathway" id="UPA00084">
    <property type="reaction ID" value="UER00503"/>
</dbReference>
<dbReference type="PROSITE" id="PS00379">
    <property type="entry name" value="CDP_ALCOHOL_P_TRANSF"/>
    <property type="match status" value="1"/>
</dbReference>
<reference evidence="7 8" key="1">
    <citation type="journal article" date="2015" name="Genome Announc.">
        <title>Expanding the biotechnology potential of lactobacilli through comparative genomics of 213 strains and associated genera.</title>
        <authorList>
            <person name="Sun Z."/>
            <person name="Harris H.M."/>
            <person name="McCann A."/>
            <person name="Guo C."/>
            <person name="Argimon S."/>
            <person name="Zhang W."/>
            <person name="Yang X."/>
            <person name="Jeffery I.B."/>
            <person name="Cooney J.C."/>
            <person name="Kagawa T.F."/>
            <person name="Liu W."/>
            <person name="Song Y."/>
            <person name="Salvetti E."/>
            <person name="Wrobel A."/>
            <person name="Rasinkangas P."/>
            <person name="Parkhill J."/>
            <person name="Rea M.C."/>
            <person name="O'Sullivan O."/>
            <person name="Ritari J."/>
            <person name="Douillard F.P."/>
            <person name="Paul Ross R."/>
            <person name="Yang R."/>
            <person name="Briner A.E."/>
            <person name="Felis G.E."/>
            <person name="de Vos W.M."/>
            <person name="Barrangou R."/>
            <person name="Klaenhammer T.R."/>
            <person name="Caufield P.W."/>
            <person name="Cui Y."/>
            <person name="Zhang H."/>
            <person name="O'Toole P.W."/>
        </authorList>
    </citation>
    <scope>NUCLEOTIDE SEQUENCE [LARGE SCALE GENOMIC DNA]</scope>
    <source>
        <strain evidence="7 8">DSM 19971</strain>
    </source>
</reference>
<keyword evidence="6" id="KW-0472">Membrane</keyword>
<dbReference type="GO" id="GO:0016020">
    <property type="term" value="C:membrane"/>
    <property type="evidence" value="ECO:0007669"/>
    <property type="project" value="InterPro"/>
</dbReference>
<evidence type="ECO:0000256" key="6">
    <source>
        <dbReference type="SAM" id="Phobius"/>
    </source>
</evidence>
<feature type="transmembrane region" description="Helical" evidence="6">
    <location>
        <begin position="120"/>
        <end position="139"/>
    </location>
</feature>
<dbReference type="GO" id="GO:0008444">
    <property type="term" value="F:CDP-diacylglycerol-glycerol-3-phosphate 3-phosphatidyltransferase activity"/>
    <property type="evidence" value="ECO:0007669"/>
    <property type="project" value="InterPro"/>
</dbReference>
<keyword evidence="6" id="KW-1133">Transmembrane helix</keyword>
<comment type="caution">
    <text evidence="7">The sequence shown here is derived from an EMBL/GenBank/DDBJ whole genome shotgun (WGS) entry which is preliminary data.</text>
</comment>
<dbReference type="Gene3D" id="1.20.120.1760">
    <property type="match status" value="1"/>
</dbReference>
<dbReference type="STRING" id="1423812.FD20_GL000376"/>
<dbReference type="InterPro" id="IPR004570">
    <property type="entry name" value="Phosphatidylglycerol_P_synth"/>
</dbReference>
<dbReference type="PIRSF" id="PIRSF000847">
    <property type="entry name" value="Phos_ph_gly_syn"/>
    <property type="match status" value="1"/>
</dbReference>
<evidence type="ECO:0000256" key="5">
    <source>
        <dbReference type="RuleBase" id="RU003750"/>
    </source>
</evidence>
<dbReference type="InterPro" id="IPR048254">
    <property type="entry name" value="CDP_ALCOHOL_P_TRANSF_CS"/>
</dbReference>
<dbReference type="Pfam" id="PF01066">
    <property type="entry name" value="CDP-OH_P_transf"/>
    <property type="match status" value="1"/>
</dbReference>
<evidence type="ECO:0000256" key="4">
    <source>
        <dbReference type="ARBA" id="ARBA00033018"/>
    </source>
</evidence>
<dbReference type="Proteomes" id="UP000051155">
    <property type="component" value="Unassembled WGS sequence"/>
</dbReference>
<comment type="similarity">
    <text evidence="2 5">Belongs to the CDP-alcohol phosphatidyltransferase class-I family.</text>
</comment>
<evidence type="ECO:0000256" key="2">
    <source>
        <dbReference type="ARBA" id="ARBA00010441"/>
    </source>
</evidence>
<dbReference type="GO" id="GO:0006655">
    <property type="term" value="P:phosphatidylglycerol biosynthetic process"/>
    <property type="evidence" value="ECO:0007669"/>
    <property type="project" value="UniProtKB-UniPathway"/>
</dbReference>
<feature type="transmembrane region" description="Helical" evidence="6">
    <location>
        <begin position="89"/>
        <end position="108"/>
    </location>
</feature>
<gene>
    <name evidence="7" type="ORF">FD20_GL000376</name>
</gene>
<dbReference type="PATRIC" id="fig|1423812.3.peg.388"/>